<dbReference type="KEGG" id="cph:Cpha266_1565"/>
<dbReference type="Pfam" id="PF01035">
    <property type="entry name" value="DNA_binding_1"/>
    <property type="match status" value="1"/>
</dbReference>
<comment type="catalytic activity">
    <reaction evidence="8 9">
        <text>a 6-O-methyl-2'-deoxyguanosine in DNA + L-cysteinyl-[protein] = S-methyl-L-cysteinyl-[protein] + a 2'-deoxyguanosine in DNA</text>
        <dbReference type="Rhea" id="RHEA:24000"/>
        <dbReference type="Rhea" id="RHEA-COMP:10131"/>
        <dbReference type="Rhea" id="RHEA-COMP:10132"/>
        <dbReference type="Rhea" id="RHEA-COMP:11367"/>
        <dbReference type="Rhea" id="RHEA-COMP:11368"/>
        <dbReference type="ChEBI" id="CHEBI:29950"/>
        <dbReference type="ChEBI" id="CHEBI:82612"/>
        <dbReference type="ChEBI" id="CHEBI:85445"/>
        <dbReference type="ChEBI" id="CHEBI:85448"/>
        <dbReference type="EC" id="2.1.1.63"/>
    </reaction>
</comment>
<evidence type="ECO:0000256" key="5">
    <source>
        <dbReference type="ARBA" id="ARBA00022679"/>
    </source>
</evidence>
<sequence length="167" mass="18163">MKLFCKKTGIGTIGIVDSGGVVSNLFFDPCSVSQEIERGETPLAIEAFRQLDAYLRGDLKAFSLPLEPTGTPFMKRVWEVLSVIPYATRVTYSEIAKAAGNPRAVRSVASACGRNPLPLFIPCHRVVRSDGKMGGYLGGSVLKAGLLELEKKSAYDDPSFYMNVHDC</sequence>
<comment type="subcellular location">
    <subcellularLocation>
        <location evidence="9">Cytoplasm</location>
    </subcellularLocation>
</comment>
<evidence type="ECO:0000256" key="9">
    <source>
        <dbReference type="HAMAP-Rule" id="MF_00772"/>
    </source>
</evidence>
<dbReference type="AlphaFoldDB" id="A1BGR0"/>
<evidence type="ECO:0000256" key="1">
    <source>
        <dbReference type="ARBA" id="ARBA00001286"/>
    </source>
</evidence>
<name>A1BGR0_CHLPD</name>
<dbReference type="EC" id="2.1.1.63" evidence="9"/>
<keyword evidence="5 9" id="KW-0808">Transferase</keyword>
<evidence type="ECO:0000313" key="11">
    <source>
        <dbReference type="EMBL" id="ABL65587.1"/>
    </source>
</evidence>
<proteinExistence type="inferred from homology"/>
<dbReference type="GO" id="GO:0032259">
    <property type="term" value="P:methylation"/>
    <property type="evidence" value="ECO:0007669"/>
    <property type="project" value="UniProtKB-KW"/>
</dbReference>
<dbReference type="InterPro" id="IPR036631">
    <property type="entry name" value="MGMT_N_sf"/>
</dbReference>
<dbReference type="CDD" id="cd06445">
    <property type="entry name" value="ATase"/>
    <property type="match status" value="1"/>
</dbReference>
<evidence type="ECO:0000256" key="3">
    <source>
        <dbReference type="ARBA" id="ARBA00022490"/>
    </source>
</evidence>
<dbReference type="STRING" id="290317.Cpha266_1565"/>
<accession>A1BGR0</accession>
<evidence type="ECO:0000256" key="6">
    <source>
        <dbReference type="ARBA" id="ARBA00022763"/>
    </source>
</evidence>
<keyword evidence="6 9" id="KW-0227">DNA damage</keyword>
<dbReference type="EMBL" id="CP000492">
    <property type="protein sequence ID" value="ABL65587.1"/>
    <property type="molecule type" value="Genomic_DNA"/>
</dbReference>
<dbReference type="InterPro" id="IPR023546">
    <property type="entry name" value="MGMT"/>
</dbReference>
<dbReference type="InterPro" id="IPR014048">
    <property type="entry name" value="MethylDNA_cys_MeTrfase_DNA-bd"/>
</dbReference>
<keyword evidence="12" id="KW-1185">Reference proteome</keyword>
<dbReference type="GO" id="GO:0006307">
    <property type="term" value="P:DNA alkylation repair"/>
    <property type="evidence" value="ECO:0007669"/>
    <property type="project" value="UniProtKB-UniRule"/>
</dbReference>
<dbReference type="GO" id="GO:0003908">
    <property type="term" value="F:methylated-DNA-[protein]-cysteine S-methyltransferase activity"/>
    <property type="evidence" value="ECO:0007669"/>
    <property type="project" value="UniProtKB-UniRule"/>
</dbReference>
<dbReference type="Gene3D" id="3.30.160.70">
    <property type="entry name" value="Methylated DNA-protein cysteine methyltransferase domain"/>
    <property type="match status" value="1"/>
</dbReference>
<dbReference type="HAMAP" id="MF_00772">
    <property type="entry name" value="OGT"/>
    <property type="match status" value="1"/>
</dbReference>
<dbReference type="PANTHER" id="PTHR10815">
    <property type="entry name" value="METHYLATED-DNA--PROTEIN-CYSTEINE METHYLTRANSFERASE"/>
    <property type="match status" value="1"/>
</dbReference>
<evidence type="ECO:0000256" key="2">
    <source>
        <dbReference type="ARBA" id="ARBA00008711"/>
    </source>
</evidence>
<keyword evidence="7 9" id="KW-0234">DNA repair</keyword>
<dbReference type="FunFam" id="1.10.10.10:FF:000214">
    <property type="entry name" value="Methylated-DNA--protein-cysteine methyltransferase"/>
    <property type="match status" value="1"/>
</dbReference>
<organism evidence="11 12">
    <name type="scientific">Chlorobium phaeobacteroides (strain DSM 266 / SMG 266 / 2430)</name>
    <dbReference type="NCBI Taxonomy" id="290317"/>
    <lineage>
        <taxon>Bacteria</taxon>
        <taxon>Pseudomonadati</taxon>
        <taxon>Chlorobiota</taxon>
        <taxon>Chlorobiia</taxon>
        <taxon>Chlorobiales</taxon>
        <taxon>Chlorobiaceae</taxon>
        <taxon>Chlorobium/Pelodictyon group</taxon>
        <taxon>Chlorobium</taxon>
    </lineage>
</organism>
<dbReference type="SUPFAM" id="SSF46767">
    <property type="entry name" value="Methylated DNA-protein cysteine methyltransferase, C-terminal domain"/>
    <property type="match status" value="1"/>
</dbReference>
<keyword evidence="3 9" id="KW-0963">Cytoplasm</keyword>
<dbReference type="eggNOG" id="COG0350">
    <property type="taxonomic scope" value="Bacteria"/>
</dbReference>
<dbReference type="InterPro" id="IPR036217">
    <property type="entry name" value="MethylDNA_cys_MeTrfase_DNAb"/>
</dbReference>
<dbReference type="Gene3D" id="1.10.10.10">
    <property type="entry name" value="Winged helix-like DNA-binding domain superfamily/Winged helix DNA-binding domain"/>
    <property type="match status" value="1"/>
</dbReference>
<reference evidence="11 12" key="1">
    <citation type="submission" date="2006-12" db="EMBL/GenBank/DDBJ databases">
        <title>Complete sequence of Chlorobium phaeobacteroides DSM 266.</title>
        <authorList>
            <consortium name="US DOE Joint Genome Institute"/>
            <person name="Copeland A."/>
            <person name="Lucas S."/>
            <person name="Lapidus A."/>
            <person name="Barry K."/>
            <person name="Detter J.C."/>
            <person name="Glavina del Rio T."/>
            <person name="Hammon N."/>
            <person name="Israni S."/>
            <person name="Pitluck S."/>
            <person name="Goltsman E."/>
            <person name="Schmutz J."/>
            <person name="Larimer F."/>
            <person name="Land M."/>
            <person name="Hauser L."/>
            <person name="Mikhailova N."/>
            <person name="Li T."/>
            <person name="Overmann J."/>
            <person name="Bryant D.A."/>
            <person name="Richardson P."/>
        </authorList>
    </citation>
    <scope>NUCLEOTIDE SEQUENCE [LARGE SCALE GENOMIC DNA]</scope>
    <source>
        <strain evidence="11 12">DSM 266</strain>
    </source>
</reference>
<dbReference type="Proteomes" id="UP000008701">
    <property type="component" value="Chromosome"/>
</dbReference>
<dbReference type="HOGENOM" id="CLU_000445_52_2_10"/>
<feature type="active site" description="Nucleophile; methyl group acceptor" evidence="9">
    <location>
        <position position="123"/>
    </location>
</feature>
<dbReference type="OrthoDB" id="9802228at2"/>
<dbReference type="SUPFAM" id="SSF53155">
    <property type="entry name" value="Methylated DNA-protein cysteine methyltransferase domain"/>
    <property type="match status" value="1"/>
</dbReference>
<comment type="miscellaneous">
    <text evidence="9">This enzyme catalyzes only one turnover and therefore is not strictly catalytic. According to one definition, an enzyme is a biocatalyst that acts repeatedly and over many reaction cycles.</text>
</comment>
<evidence type="ECO:0000256" key="8">
    <source>
        <dbReference type="ARBA" id="ARBA00049348"/>
    </source>
</evidence>
<dbReference type="NCBIfam" id="TIGR00589">
    <property type="entry name" value="ogt"/>
    <property type="match status" value="1"/>
</dbReference>
<dbReference type="InterPro" id="IPR036388">
    <property type="entry name" value="WH-like_DNA-bd_sf"/>
</dbReference>
<evidence type="ECO:0000256" key="4">
    <source>
        <dbReference type="ARBA" id="ARBA00022603"/>
    </source>
</evidence>
<comment type="catalytic activity">
    <reaction evidence="1 9">
        <text>a 4-O-methyl-thymidine in DNA + L-cysteinyl-[protein] = a thymidine in DNA + S-methyl-L-cysteinyl-[protein]</text>
        <dbReference type="Rhea" id="RHEA:53428"/>
        <dbReference type="Rhea" id="RHEA-COMP:10131"/>
        <dbReference type="Rhea" id="RHEA-COMP:10132"/>
        <dbReference type="Rhea" id="RHEA-COMP:13555"/>
        <dbReference type="Rhea" id="RHEA-COMP:13556"/>
        <dbReference type="ChEBI" id="CHEBI:29950"/>
        <dbReference type="ChEBI" id="CHEBI:82612"/>
        <dbReference type="ChEBI" id="CHEBI:137386"/>
        <dbReference type="ChEBI" id="CHEBI:137387"/>
        <dbReference type="EC" id="2.1.1.63"/>
    </reaction>
</comment>
<dbReference type="PANTHER" id="PTHR10815:SF13">
    <property type="entry name" value="METHYLATED-DNA--PROTEIN-CYSTEINE METHYLTRANSFERASE"/>
    <property type="match status" value="1"/>
</dbReference>
<evidence type="ECO:0000313" key="12">
    <source>
        <dbReference type="Proteomes" id="UP000008701"/>
    </source>
</evidence>
<comment type="function">
    <text evidence="9">Involved in the cellular defense against the biological effects of O6-methylguanine (O6-MeG) and O4-methylthymine (O4-MeT) in DNA. Repairs the methylated nucleobase in DNA by stoichiometrically transferring the methyl group to a cysteine residue in the enzyme. This is a suicide reaction: the enzyme is irreversibly inactivated.</text>
</comment>
<protein>
    <recommendedName>
        <fullName evidence="9">Methylated-DNA--protein-cysteine methyltransferase</fullName>
        <ecNumber evidence="9">2.1.1.63</ecNumber>
    </recommendedName>
    <alternativeName>
        <fullName evidence="9">6-O-methylguanine-DNA methyltransferase</fullName>
        <shortName evidence="9">MGMT</shortName>
    </alternativeName>
    <alternativeName>
        <fullName evidence="9">O-6-methylguanine-DNA-alkyltransferase</fullName>
    </alternativeName>
</protein>
<dbReference type="InterPro" id="IPR001497">
    <property type="entry name" value="MethylDNA_cys_MeTrfase_AS"/>
</dbReference>
<comment type="similarity">
    <text evidence="2 9">Belongs to the MGMT family.</text>
</comment>
<evidence type="ECO:0000256" key="7">
    <source>
        <dbReference type="ARBA" id="ARBA00023204"/>
    </source>
</evidence>
<feature type="domain" description="Methylated-DNA-[protein]-cysteine S-methyltransferase DNA binding" evidence="10">
    <location>
        <begin position="72"/>
        <end position="151"/>
    </location>
</feature>
<evidence type="ECO:0000259" key="10">
    <source>
        <dbReference type="Pfam" id="PF01035"/>
    </source>
</evidence>
<dbReference type="RefSeq" id="WP_011745397.1">
    <property type="nucleotide sequence ID" value="NC_008639.1"/>
</dbReference>
<gene>
    <name evidence="11" type="ordered locus">Cpha266_1565</name>
</gene>
<dbReference type="GO" id="GO:0005737">
    <property type="term" value="C:cytoplasm"/>
    <property type="evidence" value="ECO:0007669"/>
    <property type="project" value="UniProtKB-SubCell"/>
</dbReference>
<keyword evidence="4 9" id="KW-0489">Methyltransferase</keyword>
<dbReference type="PROSITE" id="PS00374">
    <property type="entry name" value="MGMT"/>
    <property type="match status" value="1"/>
</dbReference>